<accession>A0A3P3REW0</accession>
<reference evidence="8 9" key="1">
    <citation type="submission" date="2018-11" db="EMBL/GenBank/DDBJ databases">
        <title>Taxonoimc description of Halomarina strain SPP-AMP-1.</title>
        <authorList>
            <person name="Pal Y."/>
            <person name="Srinivasana K."/>
            <person name="Verma A."/>
            <person name="Kumar P."/>
        </authorList>
    </citation>
    <scope>NUCLEOTIDE SEQUENCE [LARGE SCALE GENOMIC DNA]</scope>
    <source>
        <strain evidence="8 9">SPP-AMP-1</strain>
    </source>
</reference>
<organism evidence="8 9">
    <name type="scientific">Halocatena pleomorpha</name>
    <dbReference type="NCBI Taxonomy" id="1785090"/>
    <lineage>
        <taxon>Archaea</taxon>
        <taxon>Methanobacteriati</taxon>
        <taxon>Methanobacteriota</taxon>
        <taxon>Stenosarchaea group</taxon>
        <taxon>Halobacteria</taxon>
        <taxon>Halobacteriales</taxon>
        <taxon>Natronomonadaceae</taxon>
        <taxon>Halocatena</taxon>
    </lineage>
</organism>
<keyword evidence="6" id="KW-0812">Transmembrane</keyword>
<evidence type="ECO:0000313" key="9">
    <source>
        <dbReference type="Proteomes" id="UP000282322"/>
    </source>
</evidence>
<dbReference type="PANTHER" id="PTHR37467:SF1">
    <property type="entry name" value="EXPORTED CALCIUM-BINDING GLYCOPROTEIN"/>
    <property type="match status" value="1"/>
</dbReference>
<feature type="region of interest" description="Disordered" evidence="5">
    <location>
        <begin position="405"/>
        <end position="431"/>
    </location>
</feature>
<dbReference type="Proteomes" id="UP000282322">
    <property type="component" value="Unassembled WGS sequence"/>
</dbReference>
<feature type="compositionally biased region" description="Acidic residues" evidence="5">
    <location>
        <begin position="297"/>
        <end position="309"/>
    </location>
</feature>
<feature type="compositionally biased region" description="Polar residues" evidence="5">
    <location>
        <begin position="223"/>
        <end position="232"/>
    </location>
</feature>
<dbReference type="InterPro" id="IPR036390">
    <property type="entry name" value="WH_DNA-bd_sf"/>
</dbReference>
<dbReference type="Pfam" id="PF18884">
    <property type="entry name" value="TSP3_bac"/>
    <property type="match status" value="8"/>
</dbReference>
<dbReference type="AlphaFoldDB" id="A0A3P3REW0"/>
<dbReference type="Gene3D" id="4.10.1080.10">
    <property type="entry name" value="TSP type-3 repeat"/>
    <property type="match status" value="1"/>
</dbReference>
<comment type="subcellular location">
    <subcellularLocation>
        <location evidence="1">Secreted</location>
    </subcellularLocation>
</comment>
<feature type="transmembrane region" description="Helical" evidence="6">
    <location>
        <begin position="23"/>
        <end position="46"/>
    </location>
</feature>
<evidence type="ECO:0000259" key="7">
    <source>
        <dbReference type="Pfam" id="PF24034"/>
    </source>
</evidence>
<name>A0A3P3REW0_9EURY</name>
<dbReference type="InterPro" id="IPR059100">
    <property type="entry name" value="TSP3_bac"/>
</dbReference>
<keyword evidence="4" id="KW-0106">Calcium</keyword>
<evidence type="ECO:0000256" key="6">
    <source>
        <dbReference type="SAM" id="Phobius"/>
    </source>
</evidence>
<evidence type="ECO:0000256" key="3">
    <source>
        <dbReference type="ARBA" id="ARBA00022729"/>
    </source>
</evidence>
<keyword evidence="9" id="KW-1185">Reference proteome</keyword>
<dbReference type="GO" id="GO:0005509">
    <property type="term" value="F:calcium ion binding"/>
    <property type="evidence" value="ECO:0007669"/>
    <property type="project" value="InterPro"/>
</dbReference>
<evidence type="ECO:0000313" key="8">
    <source>
        <dbReference type="EMBL" id="RRJ31280.1"/>
    </source>
</evidence>
<feature type="compositionally biased region" description="Polar residues" evidence="5">
    <location>
        <begin position="411"/>
        <end position="431"/>
    </location>
</feature>
<evidence type="ECO:0000256" key="1">
    <source>
        <dbReference type="ARBA" id="ARBA00004613"/>
    </source>
</evidence>
<dbReference type="SUPFAM" id="SSF46785">
    <property type="entry name" value="Winged helix' DNA-binding domain"/>
    <property type="match status" value="1"/>
</dbReference>
<feature type="compositionally biased region" description="Basic and acidic residues" evidence="5">
    <location>
        <begin position="327"/>
        <end position="337"/>
    </location>
</feature>
<evidence type="ECO:0000256" key="4">
    <source>
        <dbReference type="ARBA" id="ARBA00022837"/>
    </source>
</evidence>
<proteinExistence type="predicted"/>
<keyword evidence="6" id="KW-1133">Transmembrane helix</keyword>
<evidence type="ECO:0000256" key="5">
    <source>
        <dbReference type="SAM" id="MobiDB-lite"/>
    </source>
</evidence>
<keyword evidence="6" id="KW-0472">Membrane</keyword>
<comment type="caution">
    <text evidence="8">The sequence shown here is derived from an EMBL/GenBank/DDBJ whole genome shotgun (WGS) entry which is preliminary data.</text>
</comment>
<dbReference type="PANTHER" id="PTHR37467">
    <property type="entry name" value="EXPORTED CALCIUM-BINDING GLYCOPROTEIN-RELATED"/>
    <property type="match status" value="1"/>
</dbReference>
<dbReference type="InterPro" id="IPR055767">
    <property type="entry name" value="DUF7343"/>
</dbReference>
<feature type="region of interest" description="Disordered" evidence="5">
    <location>
        <begin position="159"/>
        <end position="358"/>
    </location>
</feature>
<keyword evidence="2" id="KW-0964">Secreted</keyword>
<evidence type="ECO:0000256" key="2">
    <source>
        <dbReference type="ARBA" id="ARBA00022525"/>
    </source>
</evidence>
<gene>
    <name evidence="8" type="ORF">EIK79_07735</name>
</gene>
<protein>
    <submittedName>
        <fullName evidence="8">MarR family transcriptional regulator</fullName>
    </submittedName>
</protein>
<feature type="domain" description="DUF7343" evidence="7">
    <location>
        <begin position="432"/>
        <end position="492"/>
    </location>
</feature>
<dbReference type="InterPro" id="IPR028974">
    <property type="entry name" value="TSP_type-3_rpt"/>
</dbReference>
<dbReference type="Pfam" id="PF24034">
    <property type="entry name" value="DUF7343"/>
    <property type="match status" value="1"/>
</dbReference>
<dbReference type="InterPro" id="IPR053180">
    <property type="entry name" value="Ca-binding_acidic-repeat"/>
</dbReference>
<sequence>MCEGDIRYGIGKRMSTHLRSGPHAHLVLIVCVLLMSTTVVPVAGALSITVDDPIIRGSTNIDTASSDTYVAGWESHSINTTVSGDPGEYQACLTVGSGVDEKEIECTPITVSNTAQTVQFEQSEWPNNATGSQTVSVGVYNNSSSEDPLDASSTELTVLSQNGDNDDDGVTNKKEIDEGTDPTLQDTDSDDLIDREELYAIGSNPNASDTDDDGLSDGVEVNNYDTDPTTNDSDGDGLTDPAELNKHGTDPTVIDTDGDSLSDYEEIREHGTNPTKQDSDDDGLNDDRELSLGTEPLDSDTDNDGLEDGAEVHQHNTNPTGGDTDDDGLKDGVEVRKYGTNPLSPDTDSDGVDDATEIKQGTNPVDQKFFLLAPMKNPFKTAGTVIGVVLALGIGVQYWRRRRDPTEEENTVLSGDTSHQSSEENATTTEPLTDEDHIQKLLSEHDGRMHQSDIVTETGWSKSKVSRLLSRMEDDEQIIKISVGRENIITRPGDEPRHAGSTLED</sequence>
<keyword evidence="3" id="KW-0732">Signal</keyword>
<dbReference type="EMBL" id="RRCH01000015">
    <property type="protein sequence ID" value="RRJ31280.1"/>
    <property type="molecule type" value="Genomic_DNA"/>
</dbReference>